<evidence type="ECO:0000313" key="1">
    <source>
        <dbReference type="EMBL" id="NWB99790.1"/>
    </source>
</evidence>
<evidence type="ECO:0000313" key="2">
    <source>
        <dbReference type="Proteomes" id="UP000539985"/>
    </source>
</evidence>
<comment type="caution">
    <text evidence="1">The sequence shown here is derived from an EMBL/GenBank/DDBJ whole genome shotgun (WGS) entry which is preliminary data.</text>
</comment>
<organism evidence="1 2">
    <name type="scientific">Pseudomonas gingeri</name>
    <dbReference type="NCBI Taxonomy" id="117681"/>
    <lineage>
        <taxon>Bacteria</taxon>
        <taxon>Pseudomonadati</taxon>
        <taxon>Pseudomonadota</taxon>
        <taxon>Gammaproteobacteria</taxon>
        <taxon>Pseudomonadales</taxon>
        <taxon>Pseudomonadaceae</taxon>
        <taxon>Pseudomonas</taxon>
    </lineage>
</organism>
<accession>A0A7Y7XHL4</accession>
<sequence>MSGLDFSKWLGRQTESVDMLSATLLSRIAATFNEKPPANGEAIPLLWHWCFFQDPVIQSELGEDGHPAGSGFLPPADGRQRMWAGSRIDFSGAFVAGAEAHRRSVIAAINMKQGRGGSLLFVTVLHVYSQYGKVVLREEQDIVFREPSPPKLSSSSVPEVAHWREPIEPAPTLLFRYSAVTFNGHRIHYDWPYATQQEGYPGLVVQGPLIATLALRGFVRAQPFAKVRRFSFKGVRPLVTPTPFEVGGIIDQPGVATVWAGNGNGIGQEGRVEFE</sequence>
<name>A0A7Y7XHL4_9PSED</name>
<dbReference type="EMBL" id="JACAQB010000026">
    <property type="protein sequence ID" value="NWB99790.1"/>
    <property type="molecule type" value="Genomic_DNA"/>
</dbReference>
<dbReference type="InterPro" id="IPR029069">
    <property type="entry name" value="HotDog_dom_sf"/>
</dbReference>
<gene>
    <name evidence="1" type="ORF">HX882_28370</name>
</gene>
<dbReference type="InterPro" id="IPR052741">
    <property type="entry name" value="Mitochondrial_HTD2"/>
</dbReference>
<dbReference type="PANTHER" id="PTHR28152:SF1">
    <property type="entry name" value="HYDROXYACYL-THIOESTER DEHYDRATASE TYPE 2, MITOCHONDRIAL"/>
    <property type="match status" value="1"/>
</dbReference>
<dbReference type="GO" id="GO:0019171">
    <property type="term" value="F:(3R)-hydroxyacyl-[acyl-carrier-protein] dehydratase activity"/>
    <property type="evidence" value="ECO:0007669"/>
    <property type="project" value="TreeGrafter"/>
</dbReference>
<dbReference type="Gene3D" id="3.10.129.10">
    <property type="entry name" value="Hotdog Thioesterase"/>
    <property type="match status" value="2"/>
</dbReference>
<dbReference type="Proteomes" id="UP000539985">
    <property type="component" value="Unassembled WGS sequence"/>
</dbReference>
<dbReference type="AlphaFoldDB" id="A0A7Y7XHL4"/>
<protein>
    <submittedName>
        <fullName evidence="1">MaoC family dehydratase N-terminal domain-containing protein</fullName>
    </submittedName>
</protein>
<dbReference type="RefSeq" id="WP_177105342.1">
    <property type="nucleotide sequence ID" value="NZ_JACAQB010000026.1"/>
</dbReference>
<proteinExistence type="predicted"/>
<dbReference type="PANTHER" id="PTHR28152">
    <property type="entry name" value="HYDROXYACYL-THIOESTER DEHYDRATASE TYPE 2, MITOCHONDRIAL"/>
    <property type="match status" value="1"/>
</dbReference>
<dbReference type="SUPFAM" id="SSF54637">
    <property type="entry name" value="Thioesterase/thiol ester dehydrase-isomerase"/>
    <property type="match status" value="1"/>
</dbReference>
<reference evidence="1 2" key="1">
    <citation type="submission" date="2020-04" db="EMBL/GenBank/DDBJ databases">
        <title>Molecular characterization of pseudomonads from Agaricus bisporus reveal novel blotch 2 pathogens in Western Europe.</title>
        <authorList>
            <person name="Taparia T."/>
            <person name="Krijger M."/>
            <person name="Haynes E."/>
            <person name="Elpinstone J.G."/>
            <person name="Noble R."/>
            <person name="Van Der Wolf J."/>
        </authorList>
    </citation>
    <scope>NUCLEOTIDE SEQUENCE [LARGE SCALE GENOMIC DNA]</scope>
    <source>
        <strain evidence="1 2">H7001</strain>
    </source>
</reference>